<dbReference type="RefSeq" id="WP_210037961.1">
    <property type="nucleotide sequence ID" value="NZ_JBHLVU010000022.1"/>
</dbReference>
<name>A0ABS7BY29_9BACL</name>
<evidence type="ECO:0000313" key="3">
    <source>
        <dbReference type="Proteomes" id="UP001519887"/>
    </source>
</evidence>
<reference evidence="2 3" key="1">
    <citation type="submission" date="2021-07" db="EMBL/GenBank/DDBJ databases">
        <title>Paenibacillus radiodurans sp. nov., isolated from the southeastern edge of Tengger Desert.</title>
        <authorList>
            <person name="Zhang G."/>
        </authorList>
    </citation>
    <scope>NUCLEOTIDE SEQUENCE [LARGE SCALE GENOMIC DNA]</scope>
    <source>
        <strain evidence="2 3">CCM 7311</strain>
    </source>
</reference>
<dbReference type="PANTHER" id="PTHR43312:SF1">
    <property type="entry name" value="NADP-DEPENDENT OXIDOREDUCTASE DOMAIN-CONTAINING PROTEIN"/>
    <property type="match status" value="1"/>
</dbReference>
<comment type="caution">
    <text evidence="2">The sequence shown here is derived from an EMBL/GenBank/DDBJ whole genome shotgun (WGS) entry which is preliminary data.</text>
</comment>
<keyword evidence="3" id="KW-1185">Reference proteome</keyword>
<protein>
    <submittedName>
        <fullName evidence="2">Aldo/keto reductase</fullName>
    </submittedName>
</protein>
<dbReference type="InterPro" id="IPR036812">
    <property type="entry name" value="NAD(P)_OxRdtase_dom_sf"/>
</dbReference>
<organism evidence="2 3">
    <name type="scientific">Paenibacillus sepulcri</name>
    <dbReference type="NCBI Taxonomy" id="359917"/>
    <lineage>
        <taxon>Bacteria</taxon>
        <taxon>Bacillati</taxon>
        <taxon>Bacillota</taxon>
        <taxon>Bacilli</taxon>
        <taxon>Bacillales</taxon>
        <taxon>Paenibacillaceae</taxon>
        <taxon>Paenibacillus</taxon>
    </lineage>
</organism>
<dbReference type="Pfam" id="PF00248">
    <property type="entry name" value="Aldo_ket_red"/>
    <property type="match status" value="1"/>
</dbReference>
<proteinExistence type="predicted"/>
<accession>A0ABS7BY29</accession>
<evidence type="ECO:0000313" key="2">
    <source>
        <dbReference type="EMBL" id="MBW7453544.1"/>
    </source>
</evidence>
<dbReference type="CDD" id="cd19105">
    <property type="entry name" value="AKR_unchar"/>
    <property type="match status" value="1"/>
</dbReference>
<gene>
    <name evidence="2" type="ORF">K0U00_05765</name>
</gene>
<sequence length="313" mass="34621">MDYVTLGRTGLNVSVISLGAGGSSRLGIQTERSGQHAAEIVQNAIERGINLIDTAEAYGTESVVGAGLKHVKREDVIISTKYSLRENKGLKKAEDFEKSVDQSLANLNTDYLDIYHLHGVDHTDYDYAVQQLVPEMIKMKEKGKIRFLGITEAFASDSTHKTLERAVQDNCWDVMMVGFNLLNQSAREKIFKAAVAKNIGVLDMFAVRRALSRPEVLIELLNELFEKGLLDARKVDRNNPLGFLVHPDGAHSIVDAAYRFCRYEPGVHSVLMGTGNLQHLANNIESVSRGPLPEQDIQRLKDIFAGIDSITGN</sequence>
<dbReference type="SUPFAM" id="SSF51430">
    <property type="entry name" value="NAD(P)-linked oxidoreductase"/>
    <property type="match status" value="1"/>
</dbReference>
<dbReference type="EMBL" id="JAHZIK010000086">
    <property type="protein sequence ID" value="MBW7453544.1"/>
    <property type="molecule type" value="Genomic_DNA"/>
</dbReference>
<dbReference type="InterPro" id="IPR023210">
    <property type="entry name" value="NADP_OxRdtase_dom"/>
</dbReference>
<feature type="domain" description="NADP-dependent oxidoreductase" evidence="1">
    <location>
        <begin position="22"/>
        <end position="303"/>
    </location>
</feature>
<dbReference type="PRINTS" id="PR00069">
    <property type="entry name" value="ALDKETRDTASE"/>
</dbReference>
<dbReference type="PANTHER" id="PTHR43312">
    <property type="entry name" value="D-THREO-ALDOSE 1-DEHYDROGENASE"/>
    <property type="match status" value="1"/>
</dbReference>
<evidence type="ECO:0000259" key="1">
    <source>
        <dbReference type="Pfam" id="PF00248"/>
    </source>
</evidence>
<dbReference type="Gene3D" id="3.20.20.100">
    <property type="entry name" value="NADP-dependent oxidoreductase domain"/>
    <property type="match status" value="1"/>
</dbReference>
<dbReference type="InterPro" id="IPR020471">
    <property type="entry name" value="AKR"/>
</dbReference>
<dbReference type="InterPro" id="IPR053135">
    <property type="entry name" value="AKR2_Oxidoreductase"/>
</dbReference>
<dbReference type="Proteomes" id="UP001519887">
    <property type="component" value="Unassembled WGS sequence"/>
</dbReference>